<dbReference type="Proteomes" id="UP000831786">
    <property type="component" value="Chromosome"/>
</dbReference>
<gene>
    <name evidence="6" type="ORF">MUN78_06510</name>
</gene>
<dbReference type="InterPro" id="IPR027417">
    <property type="entry name" value="P-loop_NTPase"/>
</dbReference>
<dbReference type="CDD" id="cd03225">
    <property type="entry name" value="ABC_cobalt_CbiO_domain1"/>
    <property type="match status" value="1"/>
</dbReference>
<name>A0ABY4FQL9_9MICO</name>
<proteinExistence type="inferred from homology"/>
<dbReference type="Gene3D" id="3.40.50.300">
    <property type="entry name" value="P-loop containing nucleotide triphosphate hydrolases"/>
    <property type="match status" value="1"/>
</dbReference>
<accession>A0ABY4FQL9</accession>
<dbReference type="SUPFAM" id="SSF52540">
    <property type="entry name" value="P-loop containing nucleoside triphosphate hydrolases"/>
    <property type="match status" value="1"/>
</dbReference>
<sequence length="272" mass="29873">MVTVLRLTDVTSVRDGRPILDGITWSVEDSERWVILGPNGAGKTTLMKLATASDFPTGGRVEVLGKRLGAVDVFELRNRIGFVSSASERRIPRSETVRDVVLTAAYAVEGRWNEQYDDTDVRQAERILAEWDLGGFADHAYGTLSDGERKRALIARAVMTDPEMLLLDEPSASLDLGARERLLQMLSGFARSSHSPAMIMVTHHVEEVPPGFTHALLLREGRIQAAGPIAETLTAEHLEETFGMPFDLAVHEGRYSAVARPERQASGPGRDI</sequence>
<dbReference type="RefSeq" id="WP_244693708.1">
    <property type="nucleotide sequence ID" value="NZ_CP095044.1"/>
</dbReference>
<evidence type="ECO:0000256" key="4">
    <source>
        <dbReference type="ARBA" id="ARBA00022840"/>
    </source>
</evidence>
<feature type="domain" description="ABC transporter" evidence="5">
    <location>
        <begin position="5"/>
        <end position="245"/>
    </location>
</feature>
<reference evidence="6 7" key="1">
    <citation type="submission" date="2022-04" db="EMBL/GenBank/DDBJ databases">
        <title>Leucobacter sp. isolated from rhizosphere of garlic.</title>
        <authorList>
            <person name="Won M."/>
            <person name="Lee C.-M."/>
            <person name="Woen H.-Y."/>
            <person name="Kwon S.-W."/>
        </authorList>
    </citation>
    <scope>NUCLEOTIDE SEQUENCE [LARGE SCALE GENOMIC DNA]</scope>
    <source>
        <strain evidence="6 7">H21R-40</strain>
    </source>
</reference>
<dbReference type="InterPro" id="IPR003439">
    <property type="entry name" value="ABC_transporter-like_ATP-bd"/>
</dbReference>
<dbReference type="PANTHER" id="PTHR42734">
    <property type="entry name" value="METAL TRANSPORT SYSTEM ATP-BINDING PROTEIN TM_0124-RELATED"/>
    <property type="match status" value="1"/>
</dbReference>
<dbReference type="PROSITE" id="PS50893">
    <property type="entry name" value="ABC_TRANSPORTER_2"/>
    <property type="match status" value="1"/>
</dbReference>
<dbReference type="InterPro" id="IPR003593">
    <property type="entry name" value="AAA+_ATPase"/>
</dbReference>
<dbReference type="EMBL" id="CP095045">
    <property type="protein sequence ID" value="UOQ58479.1"/>
    <property type="molecule type" value="Genomic_DNA"/>
</dbReference>
<evidence type="ECO:0000256" key="2">
    <source>
        <dbReference type="ARBA" id="ARBA00022448"/>
    </source>
</evidence>
<evidence type="ECO:0000313" key="6">
    <source>
        <dbReference type="EMBL" id="UOQ58479.1"/>
    </source>
</evidence>
<evidence type="ECO:0000259" key="5">
    <source>
        <dbReference type="PROSITE" id="PS50893"/>
    </source>
</evidence>
<dbReference type="InterPro" id="IPR050153">
    <property type="entry name" value="Metal_Ion_Import_ABC"/>
</dbReference>
<dbReference type="Pfam" id="PF00005">
    <property type="entry name" value="ABC_tran"/>
    <property type="match status" value="1"/>
</dbReference>
<keyword evidence="7" id="KW-1185">Reference proteome</keyword>
<dbReference type="InterPro" id="IPR015856">
    <property type="entry name" value="ABC_transpr_CbiO/EcfA_su"/>
</dbReference>
<dbReference type="PANTHER" id="PTHR42734:SF17">
    <property type="entry name" value="METAL TRANSPORT SYSTEM ATP-BINDING PROTEIN TM_0124-RELATED"/>
    <property type="match status" value="1"/>
</dbReference>
<keyword evidence="3" id="KW-0547">Nucleotide-binding</keyword>
<organism evidence="6 7">
    <name type="scientific">Leucobacter allii</name>
    <dbReference type="NCBI Taxonomy" id="2932247"/>
    <lineage>
        <taxon>Bacteria</taxon>
        <taxon>Bacillati</taxon>
        <taxon>Actinomycetota</taxon>
        <taxon>Actinomycetes</taxon>
        <taxon>Micrococcales</taxon>
        <taxon>Microbacteriaceae</taxon>
        <taxon>Leucobacter</taxon>
    </lineage>
</organism>
<dbReference type="SMART" id="SM00382">
    <property type="entry name" value="AAA"/>
    <property type="match status" value="1"/>
</dbReference>
<dbReference type="GO" id="GO:0005524">
    <property type="term" value="F:ATP binding"/>
    <property type="evidence" value="ECO:0007669"/>
    <property type="project" value="UniProtKB-KW"/>
</dbReference>
<keyword evidence="2" id="KW-0813">Transport</keyword>
<evidence type="ECO:0000313" key="7">
    <source>
        <dbReference type="Proteomes" id="UP000831786"/>
    </source>
</evidence>
<evidence type="ECO:0000256" key="1">
    <source>
        <dbReference type="ARBA" id="ARBA00005417"/>
    </source>
</evidence>
<evidence type="ECO:0000256" key="3">
    <source>
        <dbReference type="ARBA" id="ARBA00022741"/>
    </source>
</evidence>
<keyword evidence="4 6" id="KW-0067">ATP-binding</keyword>
<comment type="similarity">
    <text evidence="1">Belongs to the ABC transporter superfamily.</text>
</comment>
<protein>
    <submittedName>
        <fullName evidence="6">ABC transporter ATP-binding protein</fullName>
    </submittedName>
</protein>